<evidence type="ECO:0000313" key="2">
    <source>
        <dbReference type="Proteomes" id="UP000063236"/>
    </source>
</evidence>
<dbReference type="Proteomes" id="UP000063236">
    <property type="component" value="Unassembled WGS sequence"/>
</dbReference>
<reference evidence="1 2" key="1">
    <citation type="submission" date="2015-11" db="EMBL/GenBank/DDBJ databases">
        <title>Expanding the genomic diversity of Burkholderia species for the development of highly accurate diagnostics.</title>
        <authorList>
            <person name="Sahl J."/>
            <person name="Keim P."/>
            <person name="Wagner D."/>
        </authorList>
    </citation>
    <scope>NUCLEOTIDE SEQUENCE [LARGE SCALE GENOMIC DNA]</scope>
    <source>
        <strain evidence="1 2">MSMB378WGS</strain>
    </source>
</reference>
<dbReference type="AlphaFoldDB" id="A0AAW3P8K1"/>
<gene>
    <name evidence="1" type="ORF">WL88_29085</name>
</gene>
<proteinExistence type="predicted"/>
<evidence type="ECO:0000313" key="1">
    <source>
        <dbReference type="EMBL" id="KWF45134.1"/>
    </source>
</evidence>
<organism evidence="1 2">
    <name type="scientific">Burkholderia diffusa</name>
    <dbReference type="NCBI Taxonomy" id="488732"/>
    <lineage>
        <taxon>Bacteria</taxon>
        <taxon>Pseudomonadati</taxon>
        <taxon>Pseudomonadota</taxon>
        <taxon>Betaproteobacteria</taxon>
        <taxon>Burkholderiales</taxon>
        <taxon>Burkholderiaceae</taxon>
        <taxon>Burkholderia</taxon>
        <taxon>Burkholderia cepacia complex</taxon>
    </lineage>
</organism>
<comment type="caution">
    <text evidence="1">The sequence shown here is derived from an EMBL/GenBank/DDBJ whole genome shotgun (WGS) entry which is preliminary data.</text>
</comment>
<dbReference type="EMBL" id="LPJV01000062">
    <property type="protein sequence ID" value="KWF45134.1"/>
    <property type="molecule type" value="Genomic_DNA"/>
</dbReference>
<accession>A0AAW3P8K1</accession>
<protein>
    <submittedName>
        <fullName evidence="1">Uncharacterized protein</fullName>
    </submittedName>
</protein>
<sequence>MVVGDHDSYLVFIYHFFSTPRLPSRLSLKFLHRILIALPQDIKMNFTAAAFRATAAILQIESHRRFQYAPFVP</sequence>
<name>A0AAW3P8K1_9BURK</name>